<organism evidence="8 9">
    <name type="scientific">Brachymonas denitrificans DSM 15123</name>
    <dbReference type="NCBI Taxonomy" id="1121117"/>
    <lineage>
        <taxon>Bacteria</taxon>
        <taxon>Pseudomonadati</taxon>
        <taxon>Pseudomonadota</taxon>
        <taxon>Betaproteobacteria</taxon>
        <taxon>Burkholderiales</taxon>
        <taxon>Comamonadaceae</taxon>
        <taxon>Brachymonas</taxon>
    </lineage>
</organism>
<evidence type="ECO:0000313" key="9">
    <source>
        <dbReference type="Proteomes" id="UP000199531"/>
    </source>
</evidence>
<comment type="similarity">
    <text evidence="2">Belongs to the NlpA lipoprotein family.</text>
</comment>
<feature type="signal peptide" evidence="7">
    <location>
        <begin position="1"/>
        <end position="26"/>
    </location>
</feature>
<accession>A0A1H8IQ44</accession>
<dbReference type="PANTHER" id="PTHR30429:SF0">
    <property type="entry name" value="METHIONINE-BINDING LIPOPROTEIN METQ"/>
    <property type="match status" value="1"/>
</dbReference>
<dbReference type="GO" id="GO:0016020">
    <property type="term" value="C:membrane"/>
    <property type="evidence" value="ECO:0007669"/>
    <property type="project" value="UniProtKB-SubCell"/>
</dbReference>
<protein>
    <submittedName>
        <fullName evidence="8">D-methionine transport system substrate-binding protein</fullName>
    </submittedName>
</protein>
<dbReference type="Gene3D" id="3.40.190.10">
    <property type="entry name" value="Periplasmic binding protein-like II"/>
    <property type="match status" value="2"/>
</dbReference>
<feature type="chain" id="PRO_5011766263" evidence="7">
    <location>
        <begin position="27"/>
        <end position="272"/>
    </location>
</feature>
<evidence type="ECO:0000313" key="8">
    <source>
        <dbReference type="EMBL" id="SEN70117.1"/>
    </source>
</evidence>
<sequence length="272" mass="29723">MQHSRRTLIHSALVATALLAGGTALAADPAKKQIVIGTTVGDFGDQVKQGIRPILEKQGYKVKLVEFTDYVRPNLALQEGSLDVNVFQHRPYLDKFSAQHKLRLTPVFQVPTAPLGIYAGKRKSLAEVKLGSSVSLPNDPSNLARALVMLADLGWISLKPGINPVTASERDIAANPRKLVLRPLEAAQLPRSRADVDFAVINGNYAVSSGIRLTTALYQEKSNAYINVGVLKTADVNKPWARDVIAAYQSPEFKAYALKRFPGYKLPQVWGK</sequence>
<evidence type="ECO:0000256" key="2">
    <source>
        <dbReference type="ARBA" id="ARBA00008973"/>
    </source>
</evidence>
<keyword evidence="4" id="KW-0472">Membrane</keyword>
<dbReference type="Proteomes" id="UP000199531">
    <property type="component" value="Unassembled WGS sequence"/>
</dbReference>
<gene>
    <name evidence="8" type="ORF">SAMN02745977_01829</name>
</gene>
<dbReference type="EMBL" id="FOCW01000004">
    <property type="protein sequence ID" value="SEN70117.1"/>
    <property type="molecule type" value="Genomic_DNA"/>
</dbReference>
<keyword evidence="9" id="KW-1185">Reference proteome</keyword>
<dbReference type="PANTHER" id="PTHR30429">
    <property type="entry name" value="D-METHIONINE-BINDING LIPOPROTEIN METQ"/>
    <property type="match status" value="1"/>
</dbReference>
<dbReference type="SUPFAM" id="SSF53850">
    <property type="entry name" value="Periplasmic binding protein-like II"/>
    <property type="match status" value="1"/>
</dbReference>
<keyword evidence="3 7" id="KW-0732">Signal</keyword>
<evidence type="ECO:0000256" key="1">
    <source>
        <dbReference type="ARBA" id="ARBA00004635"/>
    </source>
</evidence>
<dbReference type="InterPro" id="IPR004872">
    <property type="entry name" value="Lipoprotein_NlpA"/>
</dbReference>
<name>A0A1H8IQ44_9BURK</name>
<dbReference type="STRING" id="1121117.SAMN02745977_01829"/>
<reference evidence="8 9" key="1">
    <citation type="submission" date="2016-10" db="EMBL/GenBank/DDBJ databases">
        <authorList>
            <person name="de Groot N.N."/>
        </authorList>
    </citation>
    <scope>NUCLEOTIDE SEQUENCE [LARGE SCALE GENOMIC DNA]</scope>
    <source>
        <strain evidence="8 9">DSM 15123</strain>
    </source>
</reference>
<dbReference type="PROSITE" id="PS51318">
    <property type="entry name" value="TAT"/>
    <property type="match status" value="1"/>
</dbReference>
<dbReference type="AlphaFoldDB" id="A0A1H8IQ44"/>
<comment type="subcellular location">
    <subcellularLocation>
        <location evidence="1">Membrane</location>
        <topology evidence="1">Lipid-anchor</topology>
    </subcellularLocation>
</comment>
<dbReference type="Pfam" id="PF03180">
    <property type="entry name" value="Lipoprotein_9"/>
    <property type="match status" value="1"/>
</dbReference>
<evidence type="ECO:0000256" key="6">
    <source>
        <dbReference type="ARBA" id="ARBA00023288"/>
    </source>
</evidence>
<keyword evidence="5" id="KW-0564">Palmitate</keyword>
<evidence type="ECO:0000256" key="3">
    <source>
        <dbReference type="ARBA" id="ARBA00022729"/>
    </source>
</evidence>
<dbReference type="InterPro" id="IPR006311">
    <property type="entry name" value="TAT_signal"/>
</dbReference>
<proteinExistence type="inferred from homology"/>
<evidence type="ECO:0000256" key="4">
    <source>
        <dbReference type="ARBA" id="ARBA00023136"/>
    </source>
</evidence>
<keyword evidence="6" id="KW-0449">Lipoprotein</keyword>
<evidence type="ECO:0000256" key="5">
    <source>
        <dbReference type="ARBA" id="ARBA00023139"/>
    </source>
</evidence>
<dbReference type="OrthoDB" id="9812878at2"/>
<dbReference type="RefSeq" id="WP_091816908.1">
    <property type="nucleotide sequence ID" value="NZ_FOCW01000004.1"/>
</dbReference>
<evidence type="ECO:0000256" key="7">
    <source>
        <dbReference type="SAM" id="SignalP"/>
    </source>
</evidence>